<gene>
    <name evidence="4" type="ORF">DN069_06820</name>
</gene>
<evidence type="ECO:0000313" key="5">
    <source>
        <dbReference type="Proteomes" id="UP000248889"/>
    </source>
</evidence>
<dbReference type="InterPro" id="IPR050641">
    <property type="entry name" value="RIFMO-like"/>
</dbReference>
<protein>
    <submittedName>
        <fullName evidence="4">2,4-dichlorophenol 6-monooxygenase</fullName>
    </submittedName>
</protein>
<sequence>MYDTDVLVVGSGPAGSSAALMLSTYGIDNIVITKHRWLANSPRAHYKNQRTMEVFRDLGVADEIRAKASPKEVMGNVVFCTSLVGEELGRLPYGANRPQRQSDYASASPAEHCDLPQNLLEPILLSNAAERGSHVRFDTEFLRFEQDEHGVTAHVLDRLKGEVYQIRAKYLIGADGGNSLVAEQLGLPMEGHMGLAGSISIILQADLSHLVAHRPGYLWWIMQPGANVGGIGMGLLRMVRPWNEWQIVWGYDMGAGEPDVSEIDAVGIARQLIGDASADITIRSVSTWTVNQMYATRFSQGRVFCMGDAVHRHPPSNGLGSNTSIQDAYNLTWKLAMVLKGQASDRLLETYDQERAPIGRQIVERANKSIEQFGGIFSALGLDADLDADQMLANMSVLKEASAAGATKRKMLREAIELKSYEFATQGVELNQRYESGAVCPDGTPEPAWLRDPELYYQASSRPGARLPHAWLDRQGRQVSSLDVVGKGRFALLTGLNGQAWLEAAEHVAQELGIEIAAHVIGPGHAVQDLYGDWADVSEVPEDGCLLVRPDAFVAWRAADSVAAVDSLRAVLLEILGLGLEEQVSAALPDMAMSE</sequence>
<dbReference type="Pfam" id="PF01494">
    <property type="entry name" value="FAD_binding_3"/>
    <property type="match status" value="1"/>
</dbReference>
<proteinExistence type="predicted"/>
<dbReference type="InterPro" id="IPR002938">
    <property type="entry name" value="FAD-bd"/>
</dbReference>
<dbReference type="SUPFAM" id="SSF51905">
    <property type="entry name" value="FAD/NAD(P)-binding domain"/>
    <property type="match status" value="1"/>
</dbReference>
<keyword evidence="4" id="KW-0503">Monooxygenase</keyword>
<keyword evidence="2" id="KW-0274">FAD</keyword>
<evidence type="ECO:0000313" key="4">
    <source>
        <dbReference type="EMBL" id="RAG86335.1"/>
    </source>
</evidence>
<dbReference type="RefSeq" id="WP_111499935.1">
    <property type="nucleotide sequence ID" value="NZ_QKYN01000028.1"/>
</dbReference>
<keyword evidence="5" id="KW-1185">Reference proteome</keyword>
<accession>A0A2X0KAX9</accession>
<comment type="caution">
    <text evidence="4">The sequence shown here is derived from an EMBL/GenBank/DDBJ whole genome shotgun (WGS) entry which is preliminary data.</text>
</comment>
<keyword evidence="4" id="KW-0560">Oxidoreductase</keyword>
<dbReference type="EMBL" id="QKYN01000028">
    <property type="protein sequence ID" value="RAG86335.1"/>
    <property type="molecule type" value="Genomic_DNA"/>
</dbReference>
<dbReference type="PANTHER" id="PTHR43004:SF8">
    <property type="entry name" value="FAD-BINDING DOMAIN-CONTAINING PROTEIN-RELATED"/>
    <property type="match status" value="1"/>
</dbReference>
<reference evidence="4 5" key="1">
    <citation type="submission" date="2018-06" db="EMBL/GenBank/DDBJ databases">
        <title>Streptacidiphilus pinicola sp. nov., isolated from pine grove soil.</title>
        <authorList>
            <person name="Roh S.G."/>
            <person name="Park S."/>
            <person name="Kim M.-K."/>
            <person name="Yun B.-R."/>
            <person name="Park J."/>
            <person name="Kim M.J."/>
            <person name="Kim Y.S."/>
            <person name="Kim S.B."/>
        </authorList>
    </citation>
    <scope>NUCLEOTIDE SEQUENCE [LARGE SCALE GENOMIC DNA]</scope>
    <source>
        <strain evidence="4 5">MMS16-CNU450</strain>
    </source>
</reference>
<dbReference type="Proteomes" id="UP000248889">
    <property type="component" value="Unassembled WGS sequence"/>
</dbReference>
<dbReference type="Gene3D" id="3.50.50.60">
    <property type="entry name" value="FAD/NAD(P)-binding domain"/>
    <property type="match status" value="1"/>
</dbReference>
<name>A0A2X0KAX9_9ACTN</name>
<dbReference type="OrthoDB" id="8670884at2"/>
<keyword evidence="1" id="KW-0285">Flavoprotein</keyword>
<dbReference type="Gene3D" id="3.40.30.120">
    <property type="match status" value="1"/>
</dbReference>
<dbReference type="GO" id="GO:0016709">
    <property type="term" value="F:oxidoreductase activity, acting on paired donors, with incorporation or reduction of molecular oxygen, NAD(P)H as one donor, and incorporation of one atom of oxygen"/>
    <property type="evidence" value="ECO:0007669"/>
    <property type="project" value="UniProtKB-ARBA"/>
</dbReference>
<dbReference type="InterPro" id="IPR036188">
    <property type="entry name" value="FAD/NAD-bd_sf"/>
</dbReference>
<evidence type="ECO:0000256" key="2">
    <source>
        <dbReference type="ARBA" id="ARBA00022827"/>
    </source>
</evidence>
<dbReference type="AlphaFoldDB" id="A0A2X0KAX9"/>
<organism evidence="4 5">
    <name type="scientific">Streptacidiphilus pinicola</name>
    <dbReference type="NCBI Taxonomy" id="2219663"/>
    <lineage>
        <taxon>Bacteria</taxon>
        <taxon>Bacillati</taxon>
        <taxon>Actinomycetota</taxon>
        <taxon>Actinomycetes</taxon>
        <taxon>Kitasatosporales</taxon>
        <taxon>Streptomycetaceae</taxon>
        <taxon>Streptacidiphilus</taxon>
    </lineage>
</organism>
<evidence type="ECO:0000256" key="1">
    <source>
        <dbReference type="ARBA" id="ARBA00022630"/>
    </source>
</evidence>
<dbReference type="GO" id="GO:0071949">
    <property type="term" value="F:FAD binding"/>
    <property type="evidence" value="ECO:0007669"/>
    <property type="project" value="InterPro"/>
</dbReference>
<evidence type="ECO:0000259" key="3">
    <source>
        <dbReference type="Pfam" id="PF01494"/>
    </source>
</evidence>
<feature type="domain" description="FAD-binding" evidence="3">
    <location>
        <begin position="3"/>
        <end position="366"/>
    </location>
</feature>
<dbReference type="Pfam" id="PF21274">
    <property type="entry name" value="Rng_hyd_C"/>
    <property type="match status" value="1"/>
</dbReference>
<dbReference type="Gene3D" id="3.30.9.10">
    <property type="entry name" value="D-Amino Acid Oxidase, subunit A, domain 2"/>
    <property type="match status" value="1"/>
</dbReference>
<dbReference type="PANTHER" id="PTHR43004">
    <property type="entry name" value="TRK SYSTEM POTASSIUM UPTAKE PROTEIN"/>
    <property type="match status" value="1"/>
</dbReference>
<dbReference type="PRINTS" id="PR00420">
    <property type="entry name" value="RNGMNOXGNASE"/>
</dbReference>